<comment type="catalytic activity">
    <reaction evidence="7 8">
        <text>(R)-pantoate + beta-alanine + ATP = (R)-pantothenate + AMP + diphosphate + H(+)</text>
        <dbReference type="Rhea" id="RHEA:10912"/>
        <dbReference type="ChEBI" id="CHEBI:15378"/>
        <dbReference type="ChEBI" id="CHEBI:15980"/>
        <dbReference type="ChEBI" id="CHEBI:29032"/>
        <dbReference type="ChEBI" id="CHEBI:30616"/>
        <dbReference type="ChEBI" id="CHEBI:33019"/>
        <dbReference type="ChEBI" id="CHEBI:57966"/>
        <dbReference type="ChEBI" id="CHEBI:456215"/>
        <dbReference type="EC" id="6.3.2.1"/>
    </reaction>
</comment>
<evidence type="ECO:0000256" key="1">
    <source>
        <dbReference type="ARBA" id="ARBA00004990"/>
    </source>
</evidence>
<evidence type="ECO:0000256" key="7">
    <source>
        <dbReference type="ARBA" id="ARBA00048258"/>
    </source>
</evidence>
<dbReference type="SUPFAM" id="SSF52374">
    <property type="entry name" value="Nucleotidylyl transferase"/>
    <property type="match status" value="1"/>
</dbReference>
<dbReference type="EC" id="6.3.2.1" evidence="8"/>
<evidence type="ECO:0000256" key="8">
    <source>
        <dbReference type="HAMAP-Rule" id="MF_00158"/>
    </source>
</evidence>
<feature type="binding site" evidence="8">
    <location>
        <position position="181"/>
    </location>
    <ligand>
        <name>ATP</name>
        <dbReference type="ChEBI" id="CHEBI:30616"/>
    </ligand>
</feature>
<comment type="function">
    <text evidence="8">Catalyzes the condensation of pantoate with beta-alanine in an ATP-dependent reaction via a pantoyl-adenylate intermediate.</text>
</comment>
<feature type="binding site" evidence="8">
    <location>
        <begin position="189"/>
        <end position="192"/>
    </location>
    <ligand>
        <name>ATP</name>
        <dbReference type="ChEBI" id="CHEBI:30616"/>
    </ligand>
</feature>
<dbReference type="InterPro" id="IPR003721">
    <property type="entry name" value="Pantoate_ligase"/>
</dbReference>
<dbReference type="GO" id="GO:0015940">
    <property type="term" value="P:pantothenate biosynthetic process"/>
    <property type="evidence" value="ECO:0007669"/>
    <property type="project" value="UniProtKB-UniRule"/>
</dbReference>
<comment type="subunit">
    <text evidence="8">Homodimer.</text>
</comment>
<feature type="binding site" evidence="8">
    <location>
        <begin position="35"/>
        <end position="42"/>
    </location>
    <ligand>
        <name>ATP</name>
        <dbReference type="ChEBI" id="CHEBI:30616"/>
    </ligand>
</feature>
<feature type="binding site" evidence="8">
    <location>
        <position position="158"/>
    </location>
    <ligand>
        <name>(R)-pantoate</name>
        <dbReference type="ChEBI" id="CHEBI:15980"/>
    </ligand>
</feature>
<evidence type="ECO:0000256" key="3">
    <source>
        <dbReference type="ARBA" id="ARBA00022598"/>
    </source>
</evidence>
<comment type="caution">
    <text evidence="9">The sequence shown here is derived from an EMBL/GenBank/DDBJ whole genome shotgun (WGS) entry which is preliminary data.</text>
</comment>
<dbReference type="UniPathway" id="UPA00028">
    <property type="reaction ID" value="UER00005"/>
</dbReference>
<dbReference type="AlphaFoldDB" id="A0A2P7VKK1"/>
<dbReference type="PANTHER" id="PTHR21299">
    <property type="entry name" value="CYTIDYLATE KINASE/PANTOATE-BETA-ALANINE LIGASE"/>
    <property type="match status" value="1"/>
</dbReference>
<keyword evidence="8" id="KW-0963">Cytoplasm</keyword>
<evidence type="ECO:0000256" key="2">
    <source>
        <dbReference type="ARBA" id="ARBA00009256"/>
    </source>
</evidence>
<dbReference type="Pfam" id="PF02569">
    <property type="entry name" value="Pantoate_ligase"/>
    <property type="match status" value="1"/>
</dbReference>
<dbReference type="InterPro" id="IPR004821">
    <property type="entry name" value="Cyt_trans-like"/>
</dbReference>
<comment type="similarity">
    <text evidence="2 8">Belongs to the pantothenate synthetase family.</text>
</comment>
<dbReference type="Gene3D" id="3.30.1300.10">
    <property type="entry name" value="Pantoate-beta-alanine ligase, C-terminal domain"/>
    <property type="match status" value="1"/>
</dbReference>
<reference evidence="9 10" key="1">
    <citation type="submission" date="2018-03" db="EMBL/GenBank/DDBJ databases">
        <title>Brevisbacillus phylogenomics.</title>
        <authorList>
            <person name="Dunlap C."/>
        </authorList>
    </citation>
    <scope>NUCLEOTIDE SEQUENCE [LARGE SCALE GENOMIC DNA]</scope>
    <source>
        <strain evidence="9 10">NRRL NRS-1210</strain>
    </source>
</reference>
<dbReference type="NCBIfam" id="TIGR00018">
    <property type="entry name" value="panC"/>
    <property type="match status" value="1"/>
</dbReference>
<dbReference type="Proteomes" id="UP000240419">
    <property type="component" value="Unassembled WGS sequence"/>
</dbReference>
<sequence length="288" mass="31934">MMQTMMQQVSTIAEMRVHLKEARRQGKTIGMVPTMGFLHEGHLSLVKAAREVCDLVVMSIFVNPLQFGPNEDFERYPRDIERDSKLAEDAGVDFLFTPEVSEMYPKPMLTNISVANVTSPLCGASRPGHFDGVSTVVNKLFQIVQPDYAFFGQKDAQQVAVVTQMVHDLSMPVQIVPCPIVREADGLAMSSRNVYLSADERAQALVLSQSLKHAKVWLGEGMALSEIKDRMTHIISEKPLADIDYVEILSYPALAPVEQETAGQSIIIALAVRFGKTRLIDNTITTIK</sequence>
<dbReference type="Gene3D" id="3.40.50.620">
    <property type="entry name" value="HUPs"/>
    <property type="match status" value="1"/>
</dbReference>
<dbReference type="PANTHER" id="PTHR21299:SF1">
    <property type="entry name" value="PANTOATE--BETA-ALANINE LIGASE"/>
    <property type="match status" value="1"/>
</dbReference>
<comment type="miscellaneous">
    <text evidence="8">The reaction proceeds by a bi uni uni bi ping pong mechanism.</text>
</comment>
<dbReference type="GO" id="GO:0005829">
    <property type="term" value="C:cytosol"/>
    <property type="evidence" value="ECO:0007669"/>
    <property type="project" value="TreeGrafter"/>
</dbReference>
<protein>
    <recommendedName>
        <fullName evidence="8">Pantothenate synthetase</fullName>
        <shortName evidence="8">PS</shortName>
        <ecNumber evidence="8">6.3.2.1</ecNumber>
    </recommendedName>
    <alternativeName>
        <fullName evidence="8">Pantoate--beta-alanine ligase</fullName>
    </alternativeName>
    <alternativeName>
        <fullName evidence="8">Pantoate-activating enzyme</fullName>
    </alternativeName>
</protein>
<keyword evidence="6 8" id="KW-0067">ATP-binding</keyword>
<evidence type="ECO:0000313" key="9">
    <source>
        <dbReference type="EMBL" id="PSJ99748.1"/>
    </source>
</evidence>
<feature type="binding site" evidence="8">
    <location>
        <position position="66"/>
    </location>
    <ligand>
        <name>(R)-pantoate</name>
        <dbReference type="ChEBI" id="CHEBI:15980"/>
    </ligand>
</feature>
<dbReference type="InterPro" id="IPR042176">
    <property type="entry name" value="Pantoate_ligase_C"/>
</dbReference>
<keyword evidence="4 8" id="KW-0566">Pantothenate biosynthesis</keyword>
<organism evidence="9 10">
    <name type="scientific">Brevibacillus fortis</name>
    <dbReference type="NCBI Taxonomy" id="2126352"/>
    <lineage>
        <taxon>Bacteria</taxon>
        <taxon>Bacillati</taxon>
        <taxon>Bacillota</taxon>
        <taxon>Bacilli</taxon>
        <taxon>Bacillales</taxon>
        <taxon>Paenibacillaceae</taxon>
        <taxon>Brevibacillus</taxon>
    </lineage>
</organism>
<feature type="binding site" evidence="8">
    <location>
        <begin position="152"/>
        <end position="155"/>
    </location>
    <ligand>
        <name>ATP</name>
        <dbReference type="ChEBI" id="CHEBI:30616"/>
    </ligand>
</feature>
<gene>
    <name evidence="8" type="primary">panC</name>
    <name evidence="9" type="ORF">C7R93_03515</name>
</gene>
<proteinExistence type="inferred from homology"/>
<keyword evidence="10" id="KW-1185">Reference proteome</keyword>
<comment type="subcellular location">
    <subcellularLocation>
        <location evidence="8">Cytoplasm</location>
    </subcellularLocation>
</comment>
<keyword evidence="3 8" id="KW-0436">Ligase</keyword>
<evidence type="ECO:0000313" key="10">
    <source>
        <dbReference type="Proteomes" id="UP000240419"/>
    </source>
</evidence>
<dbReference type="CDD" id="cd00560">
    <property type="entry name" value="PanC"/>
    <property type="match status" value="1"/>
</dbReference>
<evidence type="ECO:0000256" key="6">
    <source>
        <dbReference type="ARBA" id="ARBA00022840"/>
    </source>
</evidence>
<dbReference type="OrthoDB" id="9773087at2"/>
<accession>A0A2P7VKK1</accession>
<dbReference type="NCBIfam" id="TIGR00125">
    <property type="entry name" value="cyt_tran_rel"/>
    <property type="match status" value="1"/>
</dbReference>
<dbReference type="GO" id="GO:0005524">
    <property type="term" value="F:ATP binding"/>
    <property type="evidence" value="ECO:0007669"/>
    <property type="project" value="UniProtKB-KW"/>
</dbReference>
<feature type="active site" description="Proton donor" evidence="8">
    <location>
        <position position="42"/>
    </location>
</feature>
<comment type="pathway">
    <text evidence="1 8">Cofactor biosynthesis; (R)-pantothenate biosynthesis; (R)-pantothenate from (R)-pantoate and beta-alanine: step 1/1.</text>
</comment>
<dbReference type="GO" id="GO:0004592">
    <property type="term" value="F:pantoate-beta-alanine ligase activity"/>
    <property type="evidence" value="ECO:0007669"/>
    <property type="project" value="UniProtKB-UniRule"/>
</dbReference>
<name>A0A2P7VKK1_9BACL</name>
<evidence type="ECO:0000256" key="4">
    <source>
        <dbReference type="ARBA" id="ARBA00022655"/>
    </source>
</evidence>
<dbReference type="InterPro" id="IPR014729">
    <property type="entry name" value="Rossmann-like_a/b/a_fold"/>
</dbReference>
<dbReference type="RefSeq" id="WP_106837492.1">
    <property type="nucleotide sequence ID" value="NZ_JBCNIW010000016.1"/>
</dbReference>
<dbReference type="EMBL" id="PXZM01000003">
    <property type="protein sequence ID" value="PSJ99748.1"/>
    <property type="molecule type" value="Genomic_DNA"/>
</dbReference>
<keyword evidence="5 8" id="KW-0547">Nucleotide-binding</keyword>
<feature type="binding site" evidence="8">
    <location>
        <position position="66"/>
    </location>
    <ligand>
        <name>beta-alanine</name>
        <dbReference type="ChEBI" id="CHEBI:57966"/>
    </ligand>
</feature>
<dbReference type="FunFam" id="3.40.50.620:FF:000013">
    <property type="entry name" value="Pantothenate synthetase"/>
    <property type="match status" value="1"/>
</dbReference>
<dbReference type="HAMAP" id="MF_00158">
    <property type="entry name" value="PanC"/>
    <property type="match status" value="1"/>
</dbReference>
<evidence type="ECO:0000256" key="5">
    <source>
        <dbReference type="ARBA" id="ARBA00022741"/>
    </source>
</evidence>